<accession>A0A7I4C4B2</accession>
<evidence type="ECO:0000313" key="2">
    <source>
        <dbReference type="EnsemblPlants" id="Pp3c21_14820V3.4"/>
    </source>
</evidence>
<reference evidence="2" key="3">
    <citation type="submission" date="2020-12" db="UniProtKB">
        <authorList>
            <consortium name="EnsemblPlants"/>
        </authorList>
    </citation>
    <scope>IDENTIFICATION</scope>
</reference>
<evidence type="ECO:0000313" key="3">
    <source>
        <dbReference type="Proteomes" id="UP000006727"/>
    </source>
</evidence>
<name>A0A7I4C4B2_PHYPA</name>
<reference evidence="2 3" key="1">
    <citation type="journal article" date="2008" name="Science">
        <title>The Physcomitrella genome reveals evolutionary insights into the conquest of land by plants.</title>
        <authorList>
            <person name="Rensing S."/>
            <person name="Lang D."/>
            <person name="Zimmer A."/>
            <person name="Terry A."/>
            <person name="Salamov A."/>
            <person name="Shapiro H."/>
            <person name="Nishiyama T."/>
            <person name="Perroud P.-F."/>
            <person name="Lindquist E."/>
            <person name="Kamisugi Y."/>
            <person name="Tanahashi T."/>
            <person name="Sakakibara K."/>
            <person name="Fujita T."/>
            <person name="Oishi K."/>
            <person name="Shin-I T."/>
            <person name="Kuroki Y."/>
            <person name="Toyoda A."/>
            <person name="Suzuki Y."/>
            <person name="Hashimoto A."/>
            <person name="Yamaguchi K."/>
            <person name="Sugano A."/>
            <person name="Kohara Y."/>
            <person name="Fujiyama A."/>
            <person name="Anterola A."/>
            <person name="Aoki S."/>
            <person name="Ashton N."/>
            <person name="Barbazuk W.B."/>
            <person name="Barker E."/>
            <person name="Bennetzen J."/>
            <person name="Bezanilla M."/>
            <person name="Blankenship R."/>
            <person name="Cho S.H."/>
            <person name="Dutcher S."/>
            <person name="Estelle M."/>
            <person name="Fawcett J.A."/>
            <person name="Gundlach H."/>
            <person name="Hanada K."/>
            <person name="Heyl A."/>
            <person name="Hicks K.A."/>
            <person name="Hugh J."/>
            <person name="Lohr M."/>
            <person name="Mayer K."/>
            <person name="Melkozernov A."/>
            <person name="Murata T."/>
            <person name="Nelson D."/>
            <person name="Pils B."/>
            <person name="Prigge M."/>
            <person name="Reiss B."/>
            <person name="Renner T."/>
            <person name="Rombauts S."/>
            <person name="Rushton P."/>
            <person name="Sanderfoot A."/>
            <person name="Schween G."/>
            <person name="Shiu S.-H."/>
            <person name="Stueber K."/>
            <person name="Theodoulou F.L."/>
            <person name="Tu H."/>
            <person name="Van de Peer Y."/>
            <person name="Verrier P.J."/>
            <person name="Waters E."/>
            <person name="Wood A."/>
            <person name="Yang L."/>
            <person name="Cove D."/>
            <person name="Cuming A."/>
            <person name="Hasebe M."/>
            <person name="Lucas S."/>
            <person name="Mishler D.B."/>
            <person name="Reski R."/>
            <person name="Grigoriev I."/>
            <person name="Quatrano R.S."/>
            <person name="Boore J.L."/>
        </authorList>
    </citation>
    <scope>NUCLEOTIDE SEQUENCE [LARGE SCALE GENOMIC DNA]</scope>
    <source>
        <strain evidence="2 3">cv. Gransden 2004</strain>
    </source>
</reference>
<protein>
    <submittedName>
        <fullName evidence="2">Uncharacterized protein</fullName>
    </submittedName>
</protein>
<feature type="region of interest" description="Disordered" evidence="1">
    <location>
        <begin position="97"/>
        <end position="146"/>
    </location>
</feature>
<keyword evidence="3" id="KW-1185">Reference proteome</keyword>
<dbReference type="InterPro" id="IPR007858">
    <property type="entry name" value="Dpy-30_motif"/>
</dbReference>
<dbReference type="AlphaFoldDB" id="A0A7I4C4B2"/>
<dbReference type="EMBL" id="ABEU02000021">
    <property type="status" value="NOT_ANNOTATED_CDS"/>
    <property type="molecule type" value="Genomic_DNA"/>
</dbReference>
<dbReference type="CDD" id="cd22958">
    <property type="entry name" value="DD_DPY30_SDC1-like"/>
    <property type="match status" value="1"/>
</dbReference>
<reference evidence="2 3" key="2">
    <citation type="journal article" date="2018" name="Plant J.">
        <title>The Physcomitrella patens chromosome-scale assembly reveals moss genome structure and evolution.</title>
        <authorList>
            <person name="Lang D."/>
            <person name="Ullrich K.K."/>
            <person name="Murat F."/>
            <person name="Fuchs J."/>
            <person name="Jenkins J."/>
            <person name="Haas F.B."/>
            <person name="Piednoel M."/>
            <person name="Gundlach H."/>
            <person name="Van Bel M."/>
            <person name="Meyberg R."/>
            <person name="Vives C."/>
            <person name="Morata J."/>
            <person name="Symeonidi A."/>
            <person name="Hiss M."/>
            <person name="Muchero W."/>
            <person name="Kamisugi Y."/>
            <person name="Saleh O."/>
            <person name="Blanc G."/>
            <person name="Decker E.L."/>
            <person name="van Gessel N."/>
            <person name="Grimwood J."/>
            <person name="Hayes R.D."/>
            <person name="Graham S.W."/>
            <person name="Gunter L.E."/>
            <person name="McDaniel S.F."/>
            <person name="Hoernstein S.N.W."/>
            <person name="Larsson A."/>
            <person name="Li F.W."/>
            <person name="Perroud P.F."/>
            <person name="Phillips J."/>
            <person name="Ranjan P."/>
            <person name="Rokshar D.S."/>
            <person name="Rothfels C.J."/>
            <person name="Schneider L."/>
            <person name="Shu S."/>
            <person name="Stevenson D.W."/>
            <person name="Thummler F."/>
            <person name="Tillich M."/>
            <person name="Villarreal Aguilar J.C."/>
            <person name="Widiez T."/>
            <person name="Wong G.K."/>
            <person name="Wymore A."/>
            <person name="Zhang Y."/>
            <person name="Zimmer A.D."/>
            <person name="Quatrano R.S."/>
            <person name="Mayer K.F.X."/>
            <person name="Goodstein D."/>
            <person name="Casacuberta J.M."/>
            <person name="Vandepoele K."/>
            <person name="Reski R."/>
            <person name="Cuming A.C."/>
            <person name="Tuskan G.A."/>
            <person name="Maumus F."/>
            <person name="Salse J."/>
            <person name="Schmutz J."/>
            <person name="Rensing S.A."/>
        </authorList>
    </citation>
    <scope>NUCLEOTIDE SEQUENCE [LARGE SCALE GENOMIC DNA]</scope>
    <source>
        <strain evidence="2 3">cv. Gransden 2004</strain>
    </source>
</reference>
<dbReference type="EnsemblPlants" id="Pp3c21_14820V3.4">
    <property type="protein sequence ID" value="Pp3c21_14820V3.4"/>
    <property type="gene ID" value="Pp3c21_14820"/>
</dbReference>
<dbReference type="Gene3D" id="1.20.890.10">
    <property type="entry name" value="cAMP-dependent protein kinase regulatory subunit, dimerization-anchoring domain"/>
    <property type="match status" value="1"/>
</dbReference>
<dbReference type="Proteomes" id="UP000006727">
    <property type="component" value="Chromosome 21"/>
</dbReference>
<dbReference type="Gramene" id="Pp3c21_14820V3.4">
    <property type="protein sequence ID" value="Pp3c21_14820V3.4"/>
    <property type="gene ID" value="Pp3c21_14820"/>
</dbReference>
<organism evidence="2 3">
    <name type="scientific">Physcomitrium patens</name>
    <name type="common">Spreading-leaved earth moss</name>
    <name type="synonym">Physcomitrella patens</name>
    <dbReference type="NCBI Taxonomy" id="3218"/>
    <lineage>
        <taxon>Eukaryota</taxon>
        <taxon>Viridiplantae</taxon>
        <taxon>Streptophyta</taxon>
        <taxon>Embryophyta</taxon>
        <taxon>Bryophyta</taxon>
        <taxon>Bryophytina</taxon>
        <taxon>Bryopsida</taxon>
        <taxon>Funariidae</taxon>
        <taxon>Funariales</taxon>
        <taxon>Funariaceae</taxon>
        <taxon>Physcomitrium</taxon>
    </lineage>
</organism>
<sequence>MVAVILQALQHLIVERPLDPFRWLAKFIREEGPLIADEIERCRKIAAARQTAHDKAKSDAEEADRLACVAAEATAKALRDLEDAKLAAAARAAAEEGEKARMLKSQQASKVAAVATDPVETPISKVGKKKELTKPAKPVMKPEWQK</sequence>
<dbReference type="Pfam" id="PF05186">
    <property type="entry name" value="Dpy-30"/>
    <property type="match status" value="1"/>
</dbReference>
<gene>
    <name evidence="2" type="primary">LOC112274335</name>
</gene>
<evidence type="ECO:0000256" key="1">
    <source>
        <dbReference type="SAM" id="MobiDB-lite"/>
    </source>
</evidence>
<proteinExistence type="predicted"/>